<dbReference type="InterPro" id="IPR015943">
    <property type="entry name" value="WD40/YVTN_repeat-like_dom_sf"/>
</dbReference>
<gene>
    <name evidence="2" type="ORF">GON03_16810</name>
</gene>
<dbReference type="EMBL" id="WSEK01000004">
    <property type="protein sequence ID" value="MVQ50849.1"/>
    <property type="molecule type" value="Genomic_DNA"/>
</dbReference>
<accession>A0A6L6XUI3</accession>
<comment type="caution">
    <text evidence="2">The sequence shown here is derived from an EMBL/GenBank/DDBJ whole genome shotgun (WGS) entry which is preliminary data.</text>
</comment>
<name>A0A6L6XUI3_9ACTN</name>
<reference evidence="2 3" key="1">
    <citation type="submission" date="2019-12" db="EMBL/GenBank/DDBJ databases">
        <authorList>
            <person name="Huq M.A."/>
        </authorList>
    </citation>
    <scope>NUCLEOTIDE SEQUENCE [LARGE SCALE GENOMIC DNA]</scope>
    <source>
        <strain evidence="2 3">MAH-18</strain>
    </source>
</reference>
<evidence type="ECO:0000256" key="1">
    <source>
        <dbReference type="SAM" id="Phobius"/>
    </source>
</evidence>
<keyword evidence="3" id="KW-1185">Reference proteome</keyword>
<dbReference type="RefSeq" id="WP_157343999.1">
    <property type="nucleotide sequence ID" value="NZ_WSEK01000004.1"/>
</dbReference>
<dbReference type="SUPFAM" id="SSF82171">
    <property type="entry name" value="DPP6 N-terminal domain-like"/>
    <property type="match status" value="1"/>
</dbReference>
<proteinExistence type="predicted"/>
<sequence length="372" mass="38977">MTEETFVRELERRADDVHGVPLTFETVRGRAVRIRRRRRVATAAAVAAVVAVVVAPFALTGGTDQSAPDPAPAPPVAPGTSVLHERVLTLPDGETIDLPVDNADVSELGVLTDGRIVATLTDSATIRVFGPDGAVQASYPSAYASITMSAADDAVAWVGEDLRVQVLASGVAEPVVLDGIPMPGEAAGVIDAVLDADHLLVGDGTTTTGTLTTDGYTELATPEPFRVVDVSPDGALWAVTTLPDETQQYGCTGLYDPEARKIVTRSCDVYPLGFSPDGRLLLSGFFENNMVGDVSIVDLDLERVATLDPGGATTAVSRFGWSDPGHVLAGLANWQTSDWTLTRFDVDGGSEALAGRSSGLDPELAAEYVMSE</sequence>
<keyword evidence="1" id="KW-1133">Transmembrane helix</keyword>
<organism evidence="2 3">
    <name type="scientific">Nocardioides agri</name>
    <dbReference type="NCBI Taxonomy" id="2682843"/>
    <lineage>
        <taxon>Bacteria</taxon>
        <taxon>Bacillati</taxon>
        <taxon>Actinomycetota</taxon>
        <taxon>Actinomycetes</taxon>
        <taxon>Propionibacteriales</taxon>
        <taxon>Nocardioidaceae</taxon>
        <taxon>Nocardioides</taxon>
    </lineage>
</organism>
<evidence type="ECO:0000313" key="3">
    <source>
        <dbReference type="Proteomes" id="UP000473525"/>
    </source>
</evidence>
<evidence type="ECO:0000313" key="2">
    <source>
        <dbReference type="EMBL" id="MVQ50849.1"/>
    </source>
</evidence>
<evidence type="ECO:0008006" key="4">
    <source>
        <dbReference type="Google" id="ProtNLM"/>
    </source>
</evidence>
<keyword evidence="1" id="KW-0472">Membrane</keyword>
<dbReference type="Proteomes" id="UP000473525">
    <property type="component" value="Unassembled WGS sequence"/>
</dbReference>
<dbReference type="AlphaFoldDB" id="A0A6L6XUI3"/>
<dbReference type="Gene3D" id="2.130.10.10">
    <property type="entry name" value="YVTN repeat-like/Quinoprotein amine dehydrogenase"/>
    <property type="match status" value="1"/>
</dbReference>
<protein>
    <recommendedName>
        <fullName evidence="4">WD40 repeat domain-containing protein</fullName>
    </recommendedName>
</protein>
<keyword evidence="1" id="KW-0812">Transmembrane</keyword>
<feature type="transmembrane region" description="Helical" evidence="1">
    <location>
        <begin position="40"/>
        <end position="59"/>
    </location>
</feature>